<evidence type="ECO:0000313" key="5">
    <source>
        <dbReference type="Proteomes" id="UP000783742"/>
    </source>
</evidence>
<evidence type="ECO:0000256" key="1">
    <source>
        <dbReference type="ARBA" id="ARBA00001933"/>
    </source>
</evidence>
<dbReference type="PANTHER" id="PTHR43277">
    <property type="entry name" value="ARGININE DECARBOXYLASE"/>
    <property type="match status" value="1"/>
</dbReference>
<comment type="cofactor">
    <cofactor evidence="1">
        <name>pyridoxal 5'-phosphate</name>
        <dbReference type="ChEBI" id="CHEBI:597326"/>
    </cofactor>
</comment>
<keyword evidence="2" id="KW-0663">Pyridoxal phosphate</keyword>
<keyword evidence="4" id="KW-0808">Transferase</keyword>
<keyword evidence="4" id="KW-0032">Aminotransferase</keyword>
<dbReference type="GO" id="GO:0008483">
    <property type="term" value="F:transaminase activity"/>
    <property type="evidence" value="ECO:0007669"/>
    <property type="project" value="UniProtKB-KW"/>
</dbReference>
<dbReference type="InterPro" id="IPR052357">
    <property type="entry name" value="Orn_Lys_Arg_decarboxylase-I"/>
</dbReference>
<sequence>MKSHLLDELQNYRNKISFGMPGHKGKEFFPLSIDLDLTEISTTDNLLNPSGVIKDLHEEISRIYGSKHSFIINNGSTGALHTAIAAATNPHDEILIQRNAHKSIYNALVLSNLNPVYLNTIYDNKRALFFGIDEDELREKIKNNNIKVALLVSPNFYGGILKLRELIEILHENNITVIVDEAHGAHLYFSDLKKYSALSAGADLVINSTHKMIPSLTQTALLHIGTDKFSYREILKYINIYHSTSPSYLLMLSIEAGIKYMDEVGRDDLKNRAMDLEKLKRDINYDLDLTHPSIIANDPMKFLFSIENMTGEEVVNKLLDRDIRLEMGDLYYALALISPINTSDEIKKFKDEILKLGKVTNKIIETPIDFIKPEIVLIPSDAFYSDGELINYKDSDGKISKGIIAAYPPGIPLISFGERINKDIIYNIDKLLEAGIEVIGLYEGKVEVVK</sequence>
<accession>A0ABS6FK58</accession>
<keyword evidence="5" id="KW-1185">Reference proteome</keyword>
<dbReference type="EMBL" id="JAHLQO010000005">
    <property type="protein sequence ID" value="MBU5669853.1"/>
    <property type="molecule type" value="Genomic_DNA"/>
</dbReference>
<reference evidence="4 5" key="1">
    <citation type="submission" date="2021-06" db="EMBL/GenBank/DDBJ databases">
        <authorList>
            <person name="Sun Q."/>
            <person name="Li D."/>
        </authorList>
    </citation>
    <scope>NUCLEOTIDE SEQUENCE [LARGE SCALE GENOMIC DNA]</scope>
    <source>
        <strain evidence="4 5">MSJ-1</strain>
    </source>
</reference>
<evidence type="ECO:0000259" key="3">
    <source>
        <dbReference type="Pfam" id="PF01276"/>
    </source>
</evidence>
<evidence type="ECO:0000313" key="4">
    <source>
        <dbReference type="EMBL" id="MBU5669853.1"/>
    </source>
</evidence>
<evidence type="ECO:0000256" key="2">
    <source>
        <dbReference type="ARBA" id="ARBA00022898"/>
    </source>
</evidence>
<protein>
    <submittedName>
        <fullName evidence="4">Aminotransferase class I/II-fold pyridoxal phosphate-dependent enzyme</fullName>
    </submittedName>
</protein>
<dbReference type="PANTHER" id="PTHR43277:SF4">
    <property type="entry name" value="ARGININE DECARBOXYLASE"/>
    <property type="match status" value="1"/>
</dbReference>
<proteinExistence type="predicted"/>
<dbReference type="Proteomes" id="UP000783742">
    <property type="component" value="Unassembled WGS sequence"/>
</dbReference>
<comment type="caution">
    <text evidence="4">The sequence shown here is derived from an EMBL/GenBank/DDBJ whole genome shotgun (WGS) entry which is preliminary data.</text>
</comment>
<dbReference type="RefSeq" id="WP_216549689.1">
    <property type="nucleotide sequence ID" value="NZ_JAHLQO010000005.1"/>
</dbReference>
<name>A0ABS6FK58_9FIRM</name>
<feature type="domain" description="Orn/Lys/Arg decarboxylases family 1 pyridoxal-P attachment site" evidence="3">
    <location>
        <begin position="13"/>
        <end position="282"/>
    </location>
</feature>
<dbReference type="Pfam" id="PF01276">
    <property type="entry name" value="OKR_DC_1"/>
    <property type="match status" value="1"/>
</dbReference>
<gene>
    <name evidence="4" type="ORF">KQI68_08390</name>
</gene>
<dbReference type="InterPro" id="IPR000310">
    <property type="entry name" value="Orn/Lys/Arg_deCO2ase_major_dom"/>
</dbReference>
<organism evidence="4 5">
    <name type="scientific">Peptoniphilus ovalis</name>
    <dbReference type="NCBI Taxonomy" id="2841503"/>
    <lineage>
        <taxon>Bacteria</taxon>
        <taxon>Bacillati</taxon>
        <taxon>Bacillota</taxon>
        <taxon>Tissierellia</taxon>
        <taxon>Tissierellales</taxon>
        <taxon>Peptoniphilaceae</taxon>
        <taxon>Peptoniphilus</taxon>
    </lineage>
</organism>